<reference evidence="1" key="1">
    <citation type="submission" date="2014-09" db="EMBL/GenBank/DDBJ databases">
        <authorList>
            <person name="Magalhaes I.L.F."/>
            <person name="Oliveira U."/>
            <person name="Santos F.R."/>
            <person name="Vidigal T.H.D.A."/>
            <person name="Brescovit A.D."/>
            <person name="Santos A.J."/>
        </authorList>
    </citation>
    <scope>NUCLEOTIDE SEQUENCE</scope>
    <source>
        <tissue evidence="1">Shoot tissue taken approximately 20 cm above the soil surface</tissue>
    </source>
</reference>
<accession>A0A0A9B6U0</accession>
<evidence type="ECO:0000313" key="1">
    <source>
        <dbReference type="EMBL" id="JAD59061.1"/>
    </source>
</evidence>
<dbReference type="EMBL" id="GBRH01238834">
    <property type="protein sequence ID" value="JAD59061.1"/>
    <property type="molecule type" value="Transcribed_RNA"/>
</dbReference>
<reference evidence="1" key="2">
    <citation type="journal article" date="2015" name="Data Brief">
        <title>Shoot transcriptome of the giant reed, Arundo donax.</title>
        <authorList>
            <person name="Barrero R.A."/>
            <person name="Guerrero F.D."/>
            <person name="Moolhuijzen P."/>
            <person name="Goolsby J.A."/>
            <person name="Tidwell J."/>
            <person name="Bellgard S.E."/>
            <person name="Bellgard M.I."/>
        </authorList>
    </citation>
    <scope>NUCLEOTIDE SEQUENCE</scope>
    <source>
        <tissue evidence="1">Shoot tissue taken approximately 20 cm above the soil surface</tissue>
    </source>
</reference>
<protein>
    <submittedName>
        <fullName evidence="1">Uncharacterized protein</fullName>
    </submittedName>
</protein>
<sequence length="15" mass="1819">MLRLCIWNIATIMLK</sequence>
<proteinExistence type="predicted"/>
<name>A0A0A9B6U0_ARUDO</name>
<organism evidence="1">
    <name type="scientific">Arundo donax</name>
    <name type="common">Giant reed</name>
    <name type="synonym">Donax arundinaceus</name>
    <dbReference type="NCBI Taxonomy" id="35708"/>
    <lineage>
        <taxon>Eukaryota</taxon>
        <taxon>Viridiplantae</taxon>
        <taxon>Streptophyta</taxon>
        <taxon>Embryophyta</taxon>
        <taxon>Tracheophyta</taxon>
        <taxon>Spermatophyta</taxon>
        <taxon>Magnoliopsida</taxon>
        <taxon>Liliopsida</taxon>
        <taxon>Poales</taxon>
        <taxon>Poaceae</taxon>
        <taxon>PACMAD clade</taxon>
        <taxon>Arundinoideae</taxon>
        <taxon>Arundineae</taxon>
        <taxon>Arundo</taxon>
    </lineage>
</organism>